<feature type="transmembrane region" description="Helical" evidence="2">
    <location>
        <begin position="311"/>
        <end position="332"/>
    </location>
</feature>
<dbReference type="PANTHER" id="PTHR36819">
    <property type="entry name" value="REGULATOR OF PHOSPHOLIPASE D SRF1"/>
    <property type="match status" value="1"/>
</dbReference>
<evidence type="ECO:0000256" key="2">
    <source>
        <dbReference type="SAM" id="Phobius"/>
    </source>
</evidence>
<keyword evidence="2" id="KW-0812">Transmembrane</keyword>
<dbReference type="GO" id="GO:0000324">
    <property type="term" value="C:fungal-type vacuole"/>
    <property type="evidence" value="ECO:0007669"/>
    <property type="project" value="TreeGrafter"/>
</dbReference>
<keyword evidence="2" id="KW-0472">Membrane</keyword>
<feature type="compositionally biased region" description="Basic and acidic residues" evidence="1">
    <location>
        <begin position="112"/>
        <end position="123"/>
    </location>
</feature>
<feature type="transmembrane region" description="Helical" evidence="2">
    <location>
        <begin position="403"/>
        <end position="427"/>
    </location>
</feature>
<keyword evidence="4" id="KW-1185">Reference proteome</keyword>
<gene>
    <name evidence="3" type="ORF">N0V83_009156</name>
</gene>
<feature type="compositionally biased region" description="Polar residues" evidence="1">
    <location>
        <begin position="95"/>
        <end position="111"/>
    </location>
</feature>
<dbReference type="Proteomes" id="UP001140560">
    <property type="component" value="Unassembled WGS sequence"/>
</dbReference>
<dbReference type="InterPro" id="IPR037737">
    <property type="entry name" value="Srf1"/>
</dbReference>
<proteinExistence type="predicted"/>
<feature type="compositionally biased region" description="Low complexity" evidence="1">
    <location>
        <begin position="30"/>
        <end position="51"/>
    </location>
</feature>
<feature type="region of interest" description="Disordered" evidence="1">
    <location>
        <begin position="1"/>
        <end position="130"/>
    </location>
</feature>
<evidence type="ECO:0000256" key="1">
    <source>
        <dbReference type="SAM" id="MobiDB-lite"/>
    </source>
</evidence>
<name>A0A9W9CIP8_9PLEO</name>
<dbReference type="EMBL" id="JAPEUY010000017">
    <property type="protein sequence ID" value="KAJ4364560.1"/>
    <property type="molecule type" value="Genomic_DNA"/>
</dbReference>
<dbReference type="AlphaFoldDB" id="A0A9W9CIP8"/>
<evidence type="ECO:0000313" key="3">
    <source>
        <dbReference type="EMBL" id="KAJ4364560.1"/>
    </source>
</evidence>
<dbReference type="GO" id="GO:0071944">
    <property type="term" value="C:cell periphery"/>
    <property type="evidence" value="ECO:0007669"/>
    <property type="project" value="TreeGrafter"/>
</dbReference>
<feature type="compositionally biased region" description="Basic and acidic residues" evidence="1">
    <location>
        <begin position="1"/>
        <end position="13"/>
    </location>
</feature>
<comment type="caution">
    <text evidence="3">The sequence shown here is derived from an EMBL/GenBank/DDBJ whole genome shotgun (WGS) entry which is preliminary data.</text>
</comment>
<sequence>MNSKPVVERRKSDNGNSTGTGTSPFLRPDAAQGSAHTSSSSTATSGNRLLPSPLPPPTASSASVGSQRPQSRVSAVSGNSRDGSDGAAVRKSHSHSISSTPRTLASSNRSASAEHKDTQEKQRAVRTLPPWVQDADEDDIVDATSLLLPRTPTSARPASHHYMPTPKSNVPGRKFDHAREGAPVTLTTPMSDSASKWKAFAQSSNYDQAERAVSSRGQVVDDDWMKENLPDLETKWEPIDGEDQEERLKGFWLFSPAKRRRKVVRFHRTVMNHPMVPAVIRMVVLTFSILALALAGAIYHKSDSAGCDNNSSTWMAIIVDVIAICYTVYITFDEYTSKPLGLRSHNAKMSLIFLDLAFIVFESANLSLAFQALTDDKWACQDSPDDVGQACPYTRTICVRQKALTATLLIALLAWIGTFTISTLRLIHRVAR</sequence>
<feature type="transmembrane region" description="Helical" evidence="2">
    <location>
        <begin position="278"/>
        <end position="299"/>
    </location>
</feature>
<dbReference type="OrthoDB" id="2589563at2759"/>
<feature type="compositionally biased region" description="Polar residues" evidence="1">
    <location>
        <begin position="64"/>
        <end position="81"/>
    </location>
</feature>
<evidence type="ECO:0008006" key="5">
    <source>
        <dbReference type="Google" id="ProtNLM"/>
    </source>
</evidence>
<feature type="compositionally biased region" description="Polar residues" evidence="1">
    <location>
        <begin position="14"/>
        <end position="23"/>
    </location>
</feature>
<dbReference type="PANTHER" id="PTHR36819:SF1">
    <property type="entry name" value="REGULATOR OF PHOSPHOLIPASE D SRF1"/>
    <property type="match status" value="1"/>
</dbReference>
<feature type="transmembrane region" description="Helical" evidence="2">
    <location>
        <begin position="352"/>
        <end position="373"/>
    </location>
</feature>
<accession>A0A9W9CIP8</accession>
<reference evidence="3" key="1">
    <citation type="submission" date="2022-10" db="EMBL/GenBank/DDBJ databases">
        <title>Tapping the CABI collections for fungal endophytes: first genome assemblies for Collariella, Neodidymelliopsis, Ascochyta clinopodiicola, Didymella pomorum, Didymosphaeria variabile, Neocosmospora piperis and Neocucurbitaria cava.</title>
        <authorList>
            <person name="Hill R."/>
        </authorList>
    </citation>
    <scope>NUCLEOTIDE SEQUENCE</scope>
    <source>
        <strain evidence="3">IMI 356814</strain>
    </source>
</reference>
<feature type="region of interest" description="Disordered" evidence="1">
    <location>
        <begin position="150"/>
        <end position="173"/>
    </location>
</feature>
<organism evidence="3 4">
    <name type="scientific">Neocucurbitaria cava</name>
    <dbReference type="NCBI Taxonomy" id="798079"/>
    <lineage>
        <taxon>Eukaryota</taxon>
        <taxon>Fungi</taxon>
        <taxon>Dikarya</taxon>
        <taxon>Ascomycota</taxon>
        <taxon>Pezizomycotina</taxon>
        <taxon>Dothideomycetes</taxon>
        <taxon>Pleosporomycetidae</taxon>
        <taxon>Pleosporales</taxon>
        <taxon>Pleosporineae</taxon>
        <taxon>Cucurbitariaceae</taxon>
        <taxon>Neocucurbitaria</taxon>
    </lineage>
</organism>
<keyword evidence="2" id="KW-1133">Transmembrane helix</keyword>
<protein>
    <recommendedName>
        <fullName evidence="5">Regulator of phospholipase D SRF1</fullName>
    </recommendedName>
</protein>
<evidence type="ECO:0000313" key="4">
    <source>
        <dbReference type="Proteomes" id="UP001140560"/>
    </source>
</evidence>